<evidence type="ECO:0000313" key="3">
    <source>
        <dbReference type="Proteomes" id="UP000007110"/>
    </source>
</evidence>
<dbReference type="OMA" id="HIKQCTE"/>
<organism evidence="2 3">
    <name type="scientific">Strongylocentrotus purpuratus</name>
    <name type="common">Purple sea urchin</name>
    <dbReference type="NCBI Taxonomy" id="7668"/>
    <lineage>
        <taxon>Eukaryota</taxon>
        <taxon>Metazoa</taxon>
        <taxon>Echinodermata</taxon>
        <taxon>Eleutherozoa</taxon>
        <taxon>Echinozoa</taxon>
        <taxon>Echinoidea</taxon>
        <taxon>Euechinoidea</taxon>
        <taxon>Echinacea</taxon>
        <taxon>Camarodonta</taxon>
        <taxon>Echinidea</taxon>
        <taxon>Strongylocentrotidae</taxon>
        <taxon>Strongylocentrotus</taxon>
    </lineage>
</organism>
<dbReference type="InParanoid" id="A0A7M7TGB7"/>
<dbReference type="PANTHER" id="PTHR13147">
    <property type="entry name" value="FOUR-JOINTED BOX PROTEIN 1"/>
    <property type="match status" value="1"/>
</dbReference>
<dbReference type="InterPro" id="IPR024868">
    <property type="entry name" value="FJX1/FJ"/>
</dbReference>
<dbReference type="GO" id="GO:0005615">
    <property type="term" value="C:extracellular space"/>
    <property type="evidence" value="ECO:0000318"/>
    <property type="project" value="GO_Central"/>
</dbReference>
<dbReference type="PRINTS" id="PR02072">
    <property type="entry name" value="4JOINTEDBOX1"/>
</dbReference>
<dbReference type="Proteomes" id="UP000007110">
    <property type="component" value="Unassembled WGS sequence"/>
</dbReference>
<evidence type="ECO:0000256" key="1">
    <source>
        <dbReference type="SAM" id="SignalP"/>
    </source>
</evidence>
<dbReference type="GO" id="GO:0007267">
    <property type="term" value="P:cell-cell signaling"/>
    <property type="evidence" value="ECO:0000318"/>
    <property type="project" value="GO_Central"/>
</dbReference>
<dbReference type="RefSeq" id="XP_030845389.1">
    <property type="nucleotide sequence ID" value="XM_030989529.1"/>
</dbReference>
<dbReference type="AlphaFoldDB" id="A0A7M7TGB7"/>
<accession>A0A7M7TGB7</accession>
<dbReference type="RefSeq" id="XP_030845388.1">
    <property type="nucleotide sequence ID" value="XM_030989528.1"/>
</dbReference>
<name>A0A7M7TGB7_STRPU</name>
<reference evidence="2" key="2">
    <citation type="submission" date="2021-01" db="UniProtKB">
        <authorList>
            <consortium name="EnsemblMetazoa"/>
        </authorList>
    </citation>
    <scope>IDENTIFICATION</scope>
</reference>
<keyword evidence="1" id="KW-0732">Signal</keyword>
<dbReference type="EnsemblMetazoa" id="XM_776512">
    <property type="protein sequence ID" value="XP_781605"/>
    <property type="gene ID" value="LOC576174"/>
</dbReference>
<evidence type="ECO:0000313" key="2">
    <source>
        <dbReference type="EnsemblMetazoa" id="XP_781605"/>
    </source>
</evidence>
<protein>
    <submittedName>
        <fullName evidence="2">Uncharacterized protein</fullName>
    </submittedName>
</protein>
<dbReference type="OrthoDB" id="10055077at2759"/>
<dbReference type="EnsemblMetazoa" id="XM_030989528">
    <property type="protein sequence ID" value="XP_030845388"/>
    <property type="gene ID" value="LOC576174"/>
</dbReference>
<keyword evidence="3" id="KW-1185">Reference proteome</keyword>
<sequence length="430" mass="48776">MSVFTFCHIYALLVVLVVLRGTTSLDDLKICSTPDCPNEHIEVADEIAGTIHRYSQNAANFQEAKASRSPAKDVEPRGHVNGQSPEAIVTAQRQHPVNAVEENIFWSATVEGAIPPGLSYSVTEGWKKRIRQLRVVKVENASIDKCGSNMNRHVVFDDGTTACARYRHPMVQFVLGDLYCYYLGRMIGLQNVPTVVLSHVSNDSSSQWSSVTADIRNAGWKNDTVASFSLWIDNIGKSHLPEIMFNNQRGTIYPSTPGFADLNITTLVELAQFSDLVIFDYITAHLDRMTIRKNAVEYYQQDWLYKGEVHNLAQHKSNGGLWFIDNENGLFNSYPVAYSKANKEQMQGYHEELLRSFCIFRRSTFKNVHGLARMEDPFNALDMAVHHNEPVTKMMEEVKKSFMVGLKERFKQRLLNVVHWMDECQSRSSG</sequence>
<dbReference type="EnsemblMetazoa" id="XM_030989527">
    <property type="protein sequence ID" value="XP_030845387"/>
    <property type="gene ID" value="LOC576174"/>
</dbReference>
<dbReference type="KEGG" id="spu:576174"/>
<feature type="signal peptide" evidence="1">
    <location>
        <begin position="1"/>
        <end position="24"/>
    </location>
</feature>
<feature type="chain" id="PRO_5036401852" evidence="1">
    <location>
        <begin position="25"/>
        <end position="430"/>
    </location>
</feature>
<reference evidence="3" key="1">
    <citation type="submission" date="2015-02" db="EMBL/GenBank/DDBJ databases">
        <title>Genome sequencing for Strongylocentrotus purpuratus.</title>
        <authorList>
            <person name="Murali S."/>
            <person name="Liu Y."/>
            <person name="Vee V."/>
            <person name="English A."/>
            <person name="Wang M."/>
            <person name="Skinner E."/>
            <person name="Han Y."/>
            <person name="Muzny D.M."/>
            <person name="Worley K.C."/>
            <person name="Gibbs R.A."/>
        </authorList>
    </citation>
    <scope>NUCLEOTIDE SEQUENCE</scope>
</reference>
<dbReference type="GeneID" id="576174"/>
<dbReference type="RefSeq" id="XP_030845387.1">
    <property type="nucleotide sequence ID" value="XM_030989527.1"/>
</dbReference>
<dbReference type="PANTHER" id="PTHR13147:SF5">
    <property type="entry name" value="FOUR-JOINTED BOX PROTEIN 1"/>
    <property type="match status" value="1"/>
</dbReference>
<dbReference type="RefSeq" id="XP_781605.3">
    <property type="nucleotide sequence ID" value="XM_776512.5"/>
</dbReference>
<dbReference type="EnsemblMetazoa" id="XM_030989529">
    <property type="protein sequence ID" value="XP_030845389"/>
    <property type="gene ID" value="LOC576174"/>
</dbReference>
<proteinExistence type="predicted"/>